<dbReference type="InterPro" id="IPR011004">
    <property type="entry name" value="Trimer_LpxA-like_sf"/>
</dbReference>
<dbReference type="NCBIfam" id="NF003657">
    <property type="entry name" value="PRK05289.1"/>
    <property type="match status" value="1"/>
</dbReference>
<proteinExistence type="predicted"/>
<evidence type="ECO:0000256" key="3">
    <source>
        <dbReference type="ARBA" id="ARBA00022679"/>
    </source>
</evidence>
<evidence type="ECO:0000313" key="8">
    <source>
        <dbReference type="EMBL" id="GEM82688.1"/>
    </source>
</evidence>
<sequence>MSRLAIHPTAVVSPRALLASDVKVGPYAVIEGPCEIGPGVEIGAHAVIHPFVRLAVGVKVGPHAVLGGEPQDLSFRGQETWLEVGANTVLREGVILHRSTREEQPTRVGSDCYLMGHVHVGHDAQVGNGVILTQSVAVAGHVEIGDYAVVGGLAGIHQFVRIGTRAMVGALSKPTRDVLPFSLAEGSPALHYRLNTVGLRRAGVSGERYRALEQAFRAVREGRPLDNLPDTEEVRTLKAFLAAPSRRNLSGFVRGEPSFEG</sequence>
<dbReference type="GO" id="GO:0009245">
    <property type="term" value="P:lipid A biosynthetic process"/>
    <property type="evidence" value="ECO:0007669"/>
    <property type="project" value="UniProtKB-KW"/>
</dbReference>
<name>A0A511QZB0_9DEIN</name>
<keyword evidence="3 8" id="KW-0808">Transferase</keyword>
<evidence type="ECO:0000256" key="2">
    <source>
        <dbReference type="ARBA" id="ARBA00022556"/>
    </source>
</evidence>
<dbReference type="Proteomes" id="UP000321197">
    <property type="component" value="Unassembled WGS sequence"/>
</dbReference>
<dbReference type="Pfam" id="PF13720">
    <property type="entry name" value="Acetyltransf_11"/>
    <property type="match status" value="1"/>
</dbReference>
<evidence type="ECO:0000256" key="6">
    <source>
        <dbReference type="ARBA" id="ARBA00023315"/>
    </source>
</evidence>
<dbReference type="EMBL" id="BJXL01000018">
    <property type="protein sequence ID" value="GEM82688.1"/>
    <property type="molecule type" value="Genomic_DNA"/>
</dbReference>
<accession>A0A511QZB0</accession>
<gene>
    <name evidence="8" type="ORF">MHY01S_08540</name>
</gene>
<dbReference type="PROSITE" id="PS00101">
    <property type="entry name" value="HEXAPEP_TRANSFERASES"/>
    <property type="match status" value="1"/>
</dbReference>
<dbReference type="GO" id="GO:0016020">
    <property type="term" value="C:membrane"/>
    <property type="evidence" value="ECO:0007669"/>
    <property type="project" value="GOC"/>
</dbReference>
<dbReference type="Gene3D" id="2.160.10.10">
    <property type="entry name" value="Hexapeptide repeat proteins"/>
    <property type="match status" value="1"/>
</dbReference>
<dbReference type="PANTHER" id="PTHR43480">
    <property type="entry name" value="ACYL-[ACYL-CARRIER-PROTEIN]--UDP-N-ACETYLGLUCOSAMINE O-ACYLTRANSFERASE"/>
    <property type="match status" value="1"/>
</dbReference>
<evidence type="ECO:0000313" key="9">
    <source>
        <dbReference type="Proteomes" id="UP000321197"/>
    </source>
</evidence>
<keyword evidence="4" id="KW-0677">Repeat</keyword>
<dbReference type="InterPro" id="IPR010137">
    <property type="entry name" value="Lipid_A_LpxA"/>
</dbReference>
<evidence type="ECO:0000259" key="7">
    <source>
        <dbReference type="Pfam" id="PF13720"/>
    </source>
</evidence>
<dbReference type="AlphaFoldDB" id="A0A511QZB0"/>
<dbReference type="PIRSF" id="PIRSF000456">
    <property type="entry name" value="UDP-GlcNAc_acltr"/>
    <property type="match status" value="1"/>
</dbReference>
<dbReference type="SUPFAM" id="SSF51161">
    <property type="entry name" value="Trimeric LpxA-like enzymes"/>
    <property type="match status" value="1"/>
</dbReference>
<dbReference type="Pfam" id="PF00132">
    <property type="entry name" value="Hexapep"/>
    <property type="match status" value="1"/>
</dbReference>
<keyword evidence="5" id="KW-0443">Lipid metabolism</keyword>
<feature type="domain" description="UDP N-acetylglucosamine O-acyltransferase C-terminal" evidence="7">
    <location>
        <begin position="177"/>
        <end position="246"/>
    </location>
</feature>
<evidence type="ECO:0000256" key="1">
    <source>
        <dbReference type="ARBA" id="ARBA00022516"/>
    </source>
</evidence>
<keyword evidence="1" id="KW-0444">Lipid biosynthesis</keyword>
<reference evidence="8 9" key="1">
    <citation type="submission" date="2019-07" db="EMBL/GenBank/DDBJ databases">
        <title>Whole genome shotgun sequence of Meiothermus hypogaeus NBRC 106114.</title>
        <authorList>
            <person name="Hosoyama A."/>
            <person name="Uohara A."/>
            <person name="Ohji S."/>
            <person name="Ichikawa N."/>
        </authorList>
    </citation>
    <scope>NUCLEOTIDE SEQUENCE [LARGE SCALE GENOMIC DNA]</scope>
    <source>
        <strain evidence="8 9">NBRC 106114</strain>
    </source>
</reference>
<dbReference type="GO" id="GO:0008780">
    <property type="term" value="F:acyl-[acyl-carrier-protein]-UDP-N-acetylglucosamine O-acyltransferase activity"/>
    <property type="evidence" value="ECO:0007669"/>
    <property type="project" value="InterPro"/>
</dbReference>
<comment type="caution">
    <text evidence="8">The sequence shown here is derived from an EMBL/GenBank/DDBJ whole genome shotgun (WGS) entry which is preliminary data.</text>
</comment>
<dbReference type="RefSeq" id="WP_186814621.1">
    <property type="nucleotide sequence ID" value="NZ_BJXL01000018.1"/>
</dbReference>
<organism evidence="8 9">
    <name type="scientific">Meiothermus hypogaeus NBRC 106114</name>
    <dbReference type="NCBI Taxonomy" id="1227553"/>
    <lineage>
        <taxon>Bacteria</taxon>
        <taxon>Thermotogati</taxon>
        <taxon>Deinococcota</taxon>
        <taxon>Deinococci</taxon>
        <taxon>Thermales</taxon>
        <taxon>Thermaceae</taxon>
        <taxon>Meiothermus</taxon>
    </lineage>
</organism>
<dbReference type="Pfam" id="PF14602">
    <property type="entry name" value="Hexapep_2"/>
    <property type="match status" value="1"/>
</dbReference>
<dbReference type="InterPro" id="IPR018357">
    <property type="entry name" value="Hexapep_transf_CS"/>
</dbReference>
<evidence type="ECO:0000256" key="5">
    <source>
        <dbReference type="ARBA" id="ARBA00023098"/>
    </source>
</evidence>
<dbReference type="NCBIfam" id="TIGR01852">
    <property type="entry name" value="lipid_A_lpxA"/>
    <property type="match status" value="1"/>
</dbReference>
<evidence type="ECO:0000256" key="4">
    <source>
        <dbReference type="ARBA" id="ARBA00022737"/>
    </source>
</evidence>
<protein>
    <submittedName>
        <fullName evidence="8">Acyl-[acyl-carrier-protein]--UDP-N-acetylglucosamine O-acyltransferase</fullName>
    </submittedName>
</protein>
<dbReference type="InterPro" id="IPR029098">
    <property type="entry name" value="Acetyltransf_C"/>
</dbReference>
<dbReference type="InterPro" id="IPR001451">
    <property type="entry name" value="Hexapep"/>
</dbReference>
<keyword evidence="2" id="KW-0441">Lipid A biosynthesis</keyword>
<keyword evidence="6 8" id="KW-0012">Acyltransferase</keyword>
<dbReference type="PANTHER" id="PTHR43480:SF1">
    <property type="entry name" value="ACYL-[ACYL-CARRIER-PROTEIN]--UDP-N-ACETYLGLUCOSAMINE O-ACYLTRANSFERASE, MITOCHONDRIAL-RELATED"/>
    <property type="match status" value="1"/>
</dbReference>